<organism evidence="5 6">
    <name type="scientific">Cryphonectria parasitica (strain ATCC 38755 / EP155)</name>
    <dbReference type="NCBI Taxonomy" id="660469"/>
    <lineage>
        <taxon>Eukaryota</taxon>
        <taxon>Fungi</taxon>
        <taxon>Dikarya</taxon>
        <taxon>Ascomycota</taxon>
        <taxon>Pezizomycotina</taxon>
        <taxon>Sordariomycetes</taxon>
        <taxon>Sordariomycetidae</taxon>
        <taxon>Diaporthales</taxon>
        <taxon>Cryphonectriaceae</taxon>
        <taxon>Cryphonectria-Endothia species complex</taxon>
        <taxon>Cryphonectria</taxon>
    </lineage>
</organism>
<dbReference type="GO" id="GO:0004557">
    <property type="term" value="F:alpha-galactosidase activity"/>
    <property type="evidence" value="ECO:0007669"/>
    <property type="project" value="UniProtKB-EC"/>
</dbReference>
<accession>A0A9P5CL55</accession>
<evidence type="ECO:0000256" key="1">
    <source>
        <dbReference type="ARBA" id="ARBA00001255"/>
    </source>
</evidence>
<gene>
    <name evidence="5" type="ORF">M406DRAFT_324265</name>
</gene>
<dbReference type="InterPro" id="IPR004352">
    <property type="entry name" value="GH114_TIM-barrel"/>
</dbReference>
<proteinExistence type="predicted"/>
<dbReference type="GeneID" id="63836975"/>
<dbReference type="EMBL" id="MU032351">
    <property type="protein sequence ID" value="KAF3761882.1"/>
    <property type="molecule type" value="Genomic_DNA"/>
</dbReference>
<dbReference type="InterPro" id="IPR017853">
    <property type="entry name" value="GH"/>
</dbReference>
<dbReference type="RefSeq" id="XP_040772861.1">
    <property type="nucleotide sequence ID" value="XM_040919846.1"/>
</dbReference>
<keyword evidence="3" id="KW-0812">Transmembrane</keyword>
<evidence type="ECO:0000313" key="6">
    <source>
        <dbReference type="Proteomes" id="UP000803844"/>
    </source>
</evidence>
<dbReference type="Pfam" id="PF03537">
    <property type="entry name" value="Glyco_hydro_114"/>
    <property type="match status" value="1"/>
</dbReference>
<keyword evidence="3" id="KW-0472">Membrane</keyword>
<dbReference type="Proteomes" id="UP000803844">
    <property type="component" value="Unassembled WGS sequence"/>
</dbReference>
<evidence type="ECO:0000256" key="2">
    <source>
        <dbReference type="ARBA" id="ARBA00012755"/>
    </source>
</evidence>
<name>A0A9P5CL55_CRYP1</name>
<evidence type="ECO:0000256" key="3">
    <source>
        <dbReference type="SAM" id="Phobius"/>
    </source>
</evidence>
<dbReference type="Gene3D" id="3.20.20.70">
    <property type="entry name" value="Aldolase class I"/>
    <property type="match status" value="1"/>
</dbReference>
<reference evidence="5" key="1">
    <citation type="journal article" date="2020" name="Phytopathology">
        <title>Genome sequence of the chestnut blight fungus Cryphonectria parasitica EP155: A fundamental resource for an archetypical invasive plant pathogen.</title>
        <authorList>
            <person name="Crouch J.A."/>
            <person name="Dawe A."/>
            <person name="Aerts A."/>
            <person name="Barry K."/>
            <person name="Churchill A.C.L."/>
            <person name="Grimwood J."/>
            <person name="Hillman B."/>
            <person name="Milgroom M.G."/>
            <person name="Pangilinan J."/>
            <person name="Smith M."/>
            <person name="Salamov A."/>
            <person name="Schmutz J."/>
            <person name="Yadav J."/>
            <person name="Grigoriev I.V."/>
            <person name="Nuss D."/>
        </authorList>
    </citation>
    <scope>NUCLEOTIDE SEQUENCE</scope>
    <source>
        <strain evidence="5">EP155</strain>
    </source>
</reference>
<feature type="domain" description="Glycoside-hydrolase family GH114 TIM-barrel" evidence="4">
    <location>
        <begin position="92"/>
        <end position="342"/>
    </location>
</feature>
<comment type="catalytic activity">
    <reaction evidence="1">
        <text>Hydrolysis of terminal, non-reducing alpha-D-galactose residues in alpha-D-galactosides, including galactose oligosaccharides, galactomannans and galactolipids.</text>
        <dbReference type="EC" id="3.2.1.22"/>
    </reaction>
</comment>
<dbReference type="PANTHER" id="PTHR35273:SF2">
    <property type="entry name" value="ALPHA-GALACTOSIDASE"/>
    <property type="match status" value="1"/>
</dbReference>
<evidence type="ECO:0000259" key="4">
    <source>
        <dbReference type="Pfam" id="PF03537"/>
    </source>
</evidence>
<evidence type="ECO:0000313" key="5">
    <source>
        <dbReference type="EMBL" id="KAF3761882.1"/>
    </source>
</evidence>
<dbReference type="AlphaFoldDB" id="A0A9P5CL55"/>
<feature type="transmembrane region" description="Helical" evidence="3">
    <location>
        <begin position="26"/>
        <end position="50"/>
    </location>
</feature>
<protein>
    <recommendedName>
        <fullName evidence="2">alpha-galactosidase</fullName>
        <ecNumber evidence="2">3.2.1.22</ecNumber>
    </recommendedName>
</protein>
<dbReference type="InterPro" id="IPR013785">
    <property type="entry name" value="Aldolase_TIM"/>
</dbReference>
<keyword evidence="6" id="KW-1185">Reference proteome</keyword>
<sequence length="357" mass="38647">MSAPSAKFEVMDDGGRHRARHSKRCIVISALVAAVVVLALALGLGLGLGLHRGGSGGSGSSGSSSSCTDTGNCTTGPANSSVPVFASDHVAWQIVLSQTLTLDNETKDDATLVTPNQTTSPNVTVFDIDMFLHQNLSVVQDLRAQGMHVICYFSSGSYEPYRPDSWKFHSDDLGNELDGWPGEYWLDLNSNNVRNIMISRIEIAAQMNCSGIDPDNVDGYDNDNGLGLTEDDSINFVQFLANEAASRGMMTGLKNAGGIIDDVLDYVQFSVNEQCVEYDECDMFQAFPNASKPVFHIEYPAGDDDTAKASFDTSTVSQYCDVDLTSGQNGFNTVLKYMNLSGWVQYCDDKTFTTDGF</sequence>
<keyword evidence="3" id="KW-1133">Transmembrane helix</keyword>
<dbReference type="OrthoDB" id="2108802at2759"/>
<dbReference type="EC" id="3.2.1.22" evidence="2"/>
<comment type="caution">
    <text evidence="5">The sequence shown here is derived from an EMBL/GenBank/DDBJ whole genome shotgun (WGS) entry which is preliminary data.</text>
</comment>
<dbReference type="PANTHER" id="PTHR35273">
    <property type="entry name" value="ALPHA-1,4 POLYGALACTOSAMINIDASE, PUTATIVE (AFU_ORTHOLOGUE AFUA_3G07890)-RELATED"/>
    <property type="match status" value="1"/>
</dbReference>
<dbReference type="SUPFAM" id="SSF51445">
    <property type="entry name" value="(Trans)glycosidases"/>
    <property type="match status" value="1"/>
</dbReference>